<protein>
    <submittedName>
        <fullName evidence="3">Uncharacterized protein</fullName>
    </submittedName>
</protein>
<evidence type="ECO:0000256" key="2">
    <source>
        <dbReference type="SAM" id="SignalP"/>
    </source>
</evidence>
<organism evidence="3">
    <name type="scientific">Craspedostauros australis</name>
    <dbReference type="NCBI Taxonomy" id="1486917"/>
    <lineage>
        <taxon>Eukaryota</taxon>
        <taxon>Sar</taxon>
        <taxon>Stramenopiles</taxon>
        <taxon>Ochrophyta</taxon>
        <taxon>Bacillariophyta</taxon>
        <taxon>Bacillariophyceae</taxon>
        <taxon>Bacillariophycidae</taxon>
        <taxon>Naviculales</taxon>
        <taxon>Naviculaceae</taxon>
        <taxon>Craspedostauros</taxon>
    </lineage>
</organism>
<feature type="chain" id="PRO_5031160328" evidence="2">
    <location>
        <begin position="25"/>
        <end position="174"/>
    </location>
</feature>
<feature type="region of interest" description="Disordered" evidence="1">
    <location>
        <begin position="31"/>
        <end position="52"/>
    </location>
</feature>
<evidence type="ECO:0000256" key="1">
    <source>
        <dbReference type="SAM" id="MobiDB-lite"/>
    </source>
</evidence>
<feature type="signal peptide" evidence="2">
    <location>
        <begin position="1"/>
        <end position="24"/>
    </location>
</feature>
<feature type="compositionally biased region" description="Polar residues" evidence="1">
    <location>
        <begin position="38"/>
        <end position="47"/>
    </location>
</feature>
<evidence type="ECO:0000313" key="3">
    <source>
        <dbReference type="EMBL" id="CAD8333145.1"/>
    </source>
</evidence>
<keyword evidence="2" id="KW-0732">Signal</keyword>
<dbReference type="AlphaFoldDB" id="A0A7R9WRM1"/>
<name>A0A7R9WRM1_9STRA</name>
<reference evidence="3" key="1">
    <citation type="submission" date="2021-01" db="EMBL/GenBank/DDBJ databases">
        <authorList>
            <person name="Corre E."/>
            <person name="Pelletier E."/>
            <person name="Niang G."/>
            <person name="Scheremetjew M."/>
            <person name="Finn R."/>
            <person name="Kale V."/>
            <person name="Holt S."/>
            <person name="Cochrane G."/>
            <person name="Meng A."/>
            <person name="Brown T."/>
            <person name="Cohen L."/>
        </authorList>
    </citation>
    <scope>NUCLEOTIDE SEQUENCE</scope>
    <source>
        <strain evidence="3">CCMP3328</strain>
    </source>
</reference>
<proteinExistence type="predicted"/>
<gene>
    <name evidence="3" type="ORF">CAUS1442_LOCUS5246</name>
</gene>
<sequence>MMRSRSTFTFMLFAALLVLSTVSAQFGVPKQQEVKPDGQQQEASTPGQGELDGILSQQDATDIDHLVQQAKQDPETMHLVEQMKASAGGELDALRQLSPVEILGGLKQTVDDMKVIDYLFKDGDKAFEEMKNAGMINEEHLETYRKDPSLLEEDTRRSLYFQFVSLAVVGGLIE</sequence>
<accession>A0A7R9WRM1</accession>
<dbReference type="EMBL" id="HBEF01008336">
    <property type="protein sequence ID" value="CAD8333145.1"/>
    <property type="molecule type" value="Transcribed_RNA"/>
</dbReference>